<feature type="domain" description="Response regulatory" evidence="17">
    <location>
        <begin position="1143"/>
        <end position="1255"/>
    </location>
</feature>
<feature type="domain" description="Response regulatory" evidence="17">
    <location>
        <begin position="1282"/>
        <end position="1398"/>
    </location>
</feature>
<feature type="chain" id="PRO_5029880492" description="histidine kinase" evidence="15">
    <location>
        <begin position="22"/>
        <end position="1409"/>
    </location>
</feature>
<dbReference type="SUPFAM" id="SSF55874">
    <property type="entry name" value="ATPase domain of HSP90 chaperone/DNA topoisomerase II/histidine kinase"/>
    <property type="match status" value="1"/>
</dbReference>
<dbReference type="GO" id="GO:0000155">
    <property type="term" value="F:phosphorelay sensor kinase activity"/>
    <property type="evidence" value="ECO:0007669"/>
    <property type="project" value="InterPro"/>
</dbReference>
<evidence type="ECO:0000256" key="15">
    <source>
        <dbReference type="SAM" id="SignalP"/>
    </source>
</evidence>
<keyword evidence="9" id="KW-0418">Kinase</keyword>
<dbReference type="Pfam" id="PF07494">
    <property type="entry name" value="Reg_prop"/>
    <property type="match status" value="11"/>
</dbReference>
<dbReference type="Gene3D" id="2.60.40.10">
    <property type="entry name" value="Immunoglobulins"/>
    <property type="match status" value="1"/>
</dbReference>
<dbReference type="InterPro" id="IPR015943">
    <property type="entry name" value="WD40/YVTN_repeat-like_dom_sf"/>
</dbReference>
<dbReference type="Pfam" id="PF00512">
    <property type="entry name" value="HisKA"/>
    <property type="match status" value="1"/>
</dbReference>
<dbReference type="SUPFAM" id="SSF47384">
    <property type="entry name" value="Homodimeric domain of signal transducing histidine kinase"/>
    <property type="match status" value="1"/>
</dbReference>
<reference evidence="18 19" key="1">
    <citation type="submission" date="2020-08" db="EMBL/GenBank/DDBJ databases">
        <title>Adhaeribacter dokdonensis sp. nov., isolated from the rhizosphere of Elymus tsukushiensis, a plant native to the Dokdo Islands, Republic of Korea.</title>
        <authorList>
            <person name="Ghim S.Y."/>
        </authorList>
    </citation>
    <scope>NUCLEOTIDE SEQUENCE [LARGE SCALE GENOMIC DNA]</scope>
    <source>
        <strain evidence="18 19">KUDC8001</strain>
    </source>
</reference>
<dbReference type="PANTHER" id="PTHR43547">
    <property type="entry name" value="TWO-COMPONENT HISTIDINE KINASE"/>
    <property type="match status" value="1"/>
</dbReference>
<protein>
    <recommendedName>
        <fullName evidence="3">histidine kinase</fullName>
        <ecNumber evidence="3">2.7.13.3</ecNumber>
    </recommendedName>
</protein>
<dbReference type="PRINTS" id="PR00344">
    <property type="entry name" value="BCTRLSENSOR"/>
</dbReference>
<dbReference type="CDD" id="cd00082">
    <property type="entry name" value="HisKA"/>
    <property type="match status" value="1"/>
</dbReference>
<dbReference type="RefSeq" id="WP_182412434.1">
    <property type="nucleotide sequence ID" value="NZ_CP055153.1"/>
</dbReference>
<dbReference type="PROSITE" id="PS50110">
    <property type="entry name" value="RESPONSE_REGULATORY"/>
    <property type="match status" value="2"/>
</dbReference>
<dbReference type="FunFam" id="2.60.40.10:FF:000791">
    <property type="entry name" value="Two-component system sensor histidine kinase/response regulator"/>
    <property type="match status" value="1"/>
</dbReference>
<keyword evidence="12" id="KW-0472">Membrane</keyword>
<dbReference type="Proteomes" id="UP000514509">
    <property type="component" value="Chromosome"/>
</dbReference>
<dbReference type="SUPFAM" id="SSF63829">
    <property type="entry name" value="Calcium-dependent phosphotriesterase"/>
    <property type="match status" value="3"/>
</dbReference>
<dbReference type="InterPro" id="IPR005467">
    <property type="entry name" value="His_kinase_dom"/>
</dbReference>
<keyword evidence="6" id="KW-0808">Transferase</keyword>
<evidence type="ECO:0000313" key="18">
    <source>
        <dbReference type="EMBL" id="QMU29976.1"/>
    </source>
</evidence>
<dbReference type="PANTHER" id="PTHR43547:SF2">
    <property type="entry name" value="HYBRID SIGNAL TRANSDUCTION HISTIDINE KINASE C"/>
    <property type="match status" value="1"/>
</dbReference>
<comment type="catalytic activity">
    <reaction evidence="1">
        <text>ATP + protein L-histidine = ADP + protein N-phospho-L-histidine.</text>
        <dbReference type="EC" id="2.7.13.3"/>
    </reaction>
</comment>
<dbReference type="SUPFAM" id="SSF52172">
    <property type="entry name" value="CheY-like"/>
    <property type="match status" value="2"/>
</dbReference>
<dbReference type="Pfam" id="PF00072">
    <property type="entry name" value="Response_reg"/>
    <property type="match status" value="2"/>
</dbReference>
<feature type="modified residue" description="4-aspartylphosphate" evidence="13">
    <location>
        <position position="1331"/>
    </location>
</feature>
<feature type="coiled-coil region" evidence="14">
    <location>
        <begin position="816"/>
        <end position="892"/>
    </location>
</feature>
<dbReference type="InterPro" id="IPR036097">
    <property type="entry name" value="HisK_dim/P_sf"/>
</dbReference>
<evidence type="ECO:0000256" key="13">
    <source>
        <dbReference type="PROSITE-ProRule" id="PRU00169"/>
    </source>
</evidence>
<dbReference type="GO" id="GO:0005524">
    <property type="term" value="F:ATP binding"/>
    <property type="evidence" value="ECO:0007669"/>
    <property type="project" value="UniProtKB-KW"/>
</dbReference>
<keyword evidence="5 13" id="KW-0597">Phosphoprotein</keyword>
<dbReference type="EC" id="2.7.13.3" evidence="3"/>
<dbReference type="CDD" id="cd00146">
    <property type="entry name" value="PKD"/>
    <property type="match status" value="1"/>
</dbReference>
<feature type="modified residue" description="4-aspartylphosphate" evidence="13">
    <location>
        <position position="1192"/>
    </location>
</feature>
<evidence type="ECO:0000256" key="2">
    <source>
        <dbReference type="ARBA" id="ARBA00004651"/>
    </source>
</evidence>
<dbReference type="InterPro" id="IPR001789">
    <property type="entry name" value="Sig_transdc_resp-reg_receiver"/>
</dbReference>
<dbReference type="InterPro" id="IPR011006">
    <property type="entry name" value="CheY-like_superfamily"/>
</dbReference>
<dbReference type="Gene3D" id="1.10.287.130">
    <property type="match status" value="1"/>
</dbReference>
<keyword evidence="4" id="KW-1003">Cell membrane</keyword>
<dbReference type="Pfam" id="PF07495">
    <property type="entry name" value="Y_Y_Y"/>
    <property type="match status" value="1"/>
</dbReference>
<accession>A0A7L7LAW8</accession>
<dbReference type="SMART" id="SM00448">
    <property type="entry name" value="REC"/>
    <property type="match status" value="2"/>
</dbReference>
<evidence type="ECO:0000256" key="8">
    <source>
        <dbReference type="ARBA" id="ARBA00022741"/>
    </source>
</evidence>
<proteinExistence type="predicted"/>
<keyword evidence="11" id="KW-1133">Transmembrane helix</keyword>
<name>A0A7L7LAW8_9BACT</name>
<dbReference type="GO" id="GO:0005886">
    <property type="term" value="C:plasma membrane"/>
    <property type="evidence" value="ECO:0007669"/>
    <property type="project" value="UniProtKB-SubCell"/>
</dbReference>
<dbReference type="InterPro" id="IPR036890">
    <property type="entry name" value="HATPase_C_sf"/>
</dbReference>
<dbReference type="Gene3D" id="3.40.50.2300">
    <property type="match status" value="2"/>
</dbReference>
<keyword evidence="15" id="KW-0732">Signal</keyword>
<feature type="signal peptide" evidence="15">
    <location>
        <begin position="1"/>
        <end position="21"/>
    </location>
</feature>
<dbReference type="Pfam" id="PF02518">
    <property type="entry name" value="HATPase_c"/>
    <property type="match status" value="1"/>
</dbReference>
<evidence type="ECO:0000256" key="14">
    <source>
        <dbReference type="SAM" id="Coils"/>
    </source>
</evidence>
<evidence type="ECO:0000256" key="5">
    <source>
        <dbReference type="ARBA" id="ARBA00022553"/>
    </source>
</evidence>
<sequence>MKKLFFSILFYFCALAIFAQAPDLKFTHLTNAQGLSQSTVMCILKDKSGFMWFGTMDGLNKYDGYNFTVYRHDPNKPGSIPASDIMALYEDKAGNLWIGTNGGTLSRYDRANDTFVHYPANLNDKQAISDKAVTAIFEDSRGNLWLGTMAGLNLFDRKTGKVTRFMAGPRHTNHLSNNSIASITEDTKGNLWIGTYGGLNRFDPRTKTITQFLHYDNNAQSLTYNYVTALLPEENGDIWVGTYGGLDLYNAATNTFTHFRHNPGNANGLSSNTVYALTNAAPGKIWIGTEQGLSLYDSATDQFQHYAKKSEVENSLSHNSIISLLQDKQGILWIGTNSSGLNKYDRNLSTFALYQSHNPDLTSLSFNIVTAFAEKSNGDVWVGTDGGGLNLFNRETQTFSRWLPNPRNKNSLASPAVLDLVQSQKTDDLWIGMFDGGLNRYNWKTNTFTHYKAGNSPYHLSNNSVFRLIEDRQGNIWIGTGGGGLNKLDVKTQKITQYKFDPANPNSLSNDYIRALYEDKAGNIWVGTYSGGLNKFNPETQTFTRYDKANNNLSHDVIFSITEDRRGNLWVGTMGGGLNVLNKKTNKFTFFTEKNGLPSNVINSIVEDASGFLWLSTNNGVSRFHPEKNTFKNYSPYNGLQSYEFTDGSGLITQNGEVFFGGSNGFNLFQPAQMVDNTNVPPVVLTDLHLFNKSVDIGGDSPLQQHISQTKTLTLPYDQAVFALEYAALDYTIPEKNQYAYILENFDKQWSHVGTERKATYTNLDPGTYTFRVKAANNDGVWNPQPTTLKIIITPPYWMTWWFRLLLAGVVTGGVLAFYRNRLQTIREQQAKLEQQVQERTAQVSHQKEELQRQATHLKHLNEQLLDQQEYEKQAKEEAEQARQEAEKANQAKSIFLATMSHEIRTPLNGVIGMTALLSETKLDAEQRNFTEIIGRSGKNLLTVINDVLDFSKIESGKMELEQQSFNLRECLEEVLDMFASKAAQQQLELLYELDSKLPNCIVGDYSRLQQILINLVGNALKFTAAGEIVVKATLEQLLENDQLKLRFTVKDTGIGFSPEKAASLFQPFSQLDSSTTRKYGGTGLGLAICKRLVELMQGEISAISQPGAGATFRFTLLTAAAPDLNVTDVVTPVNAGELQHKTILLVIPNATCCEWLCQQLQHWQYKPVAVASAREALSVVKQQTFDAVLTDRQLPGMDGVSLAQALRQQQPDLPLILLCPLGNELDAEARALFSCTLSKPVKYLALQQAIKESMQHQRPEVSPATAQHKLSEKFAHQYPLRILVAEDYPINQLFARMALERLGYIIEMAENGLQVLTACEQSRYDVILMDVQMPEMDGLDATRAIRAQENSPQPYIIATTASALTEDELACIEAGMNAFISKPIDLDALMKALQKAFAFMQEVAELEK</sequence>
<evidence type="ECO:0000259" key="16">
    <source>
        <dbReference type="PROSITE" id="PS50109"/>
    </source>
</evidence>
<evidence type="ECO:0000256" key="7">
    <source>
        <dbReference type="ARBA" id="ARBA00022692"/>
    </source>
</evidence>
<dbReference type="FunFam" id="3.30.565.10:FF:000010">
    <property type="entry name" value="Sensor histidine kinase RcsC"/>
    <property type="match status" value="1"/>
</dbReference>
<feature type="domain" description="Histidine kinase" evidence="16">
    <location>
        <begin position="899"/>
        <end position="1121"/>
    </location>
</feature>
<dbReference type="EMBL" id="CP055153">
    <property type="protein sequence ID" value="QMU29976.1"/>
    <property type="molecule type" value="Genomic_DNA"/>
</dbReference>
<dbReference type="CDD" id="cd16922">
    <property type="entry name" value="HATPase_EvgS-ArcB-TorS-like"/>
    <property type="match status" value="1"/>
</dbReference>
<organism evidence="18 19">
    <name type="scientific">Adhaeribacter radiodurans</name>
    <dbReference type="NCBI Taxonomy" id="2745197"/>
    <lineage>
        <taxon>Bacteria</taxon>
        <taxon>Pseudomonadati</taxon>
        <taxon>Bacteroidota</taxon>
        <taxon>Cytophagia</taxon>
        <taxon>Cytophagales</taxon>
        <taxon>Hymenobacteraceae</taxon>
        <taxon>Adhaeribacter</taxon>
    </lineage>
</organism>
<dbReference type="SMART" id="SM00387">
    <property type="entry name" value="HATPase_c"/>
    <property type="match status" value="1"/>
</dbReference>
<evidence type="ECO:0000256" key="10">
    <source>
        <dbReference type="ARBA" id="ARBA00022840"/>
    </source>
</evidence>
<keyword evidence="19" id="KW-1185">Reference proteome</keyword>
<dbReference type="KEGG" id="add:HUW48_18945"/>
<dbReference type="InterPro" id="IPR003594">
    <property type="entry name" value="HATPase_dom"/>
</dbReference>
<evidence type="ECO:0000256" key="12">
    <source>
        <dbReference type="ARBA" id="ARBA00023136"/>
    </source>
</evidence>
<dbReference type="InterPro" id="IPR011123">
    <property type="entry name" value="Y_Y_Y"/>
</dbReference>
<dbReference type="Gene3D" id="2.130.10.10">
    <property type="entry name" value="YVTN repeat-like/Quinoprotein amine dehydrogenase"/>
    <property type="match status" value="3"/>
</dbReference>
<dbReference type="Gene3D" id="3.30.565.10">
    <property type="entry name" value="Histidine kinase-like ATPase, C-terminal domain"/>
    <property type="match status" value="1"/>
</dbReference>
<gene>
    <name evidence="18" type="ORF">HUW48_18945</name>
</gene>
<keyword evidence="10" id="KW-0067">ATP-binding</keyword>
<evidence type="ECO:0000256" key="3">
    <source>
        <dbReference type="ARBA" id="ARBA00012438"/>
    </source>
</evidence>
<dbReference type="InterPro" id="IPR003661">
    <property type="entry name" value="HisK_dim/P_dom"/>
</dbReference>
<evidence type="ECO:0000256" key="4">
    <source>
        <dbReference type="ARBA" id="ARBA00022475"/>
    </source>
</evidence>
<evidence type="ECO:0000256" key="9">
    <source>
        <dbReference type="ARBA" id="ARBA00022777"/>
    </source>
</evidence>
<dbReference type="InterPro" id="IPR013783">
    <property type="entry name" value="Ig-like_fold"/>
</dbReference>
<evidence type="ECO:0000259" key="17">
    <source>
        <dbReference type="PROSITE" id="PS50110"/>
    </source>
</evidence>
<evidence type="ECO:0000313" key="19">
    <source>
        <dbReference type="Proteomes" id="UP000514509"/>
    </source>
</evidence>
<dbReference type="InterPro" id="IPR011110">
    <property type="entry name" value="Reg_prop"/>
</dbReference>
<keyword evidence="14" id="KW-0175">Coiled coil</keyword>
<dbReference type="FunFam" id="1.10.287.130:FF:000003">
    <property type="entry name" value="Histidine kinase"/>
    <property type="match status" value="1"/>
</dbReference>
<dbReference type="SMART" id="SM00388">
    <property type="entry name" value="HisKA"/>
    <property type="match status" value="1"/>
</dbReference>
<evidence type="ECO:0000256" key="6">
    <source>
        <dbReference type="ARBA" id="ARBA00022679"/>
    </source>
</evidence>
<evidence type="ECO:0000256" key="1">
    <source>
        <dbReference type="ARBA" id="ARBA00000085"/>
    </source>
</evidence>
<dbReference type="PROSITE" id="PS50109">
    <property type="entry name" value="HIS_KIN"/>
    <property type="match status" value="1"/>
</dbReference>
<comment type="subcellular location">
    <subcellularLocation>
        <location evidence="2">Cell membrane</location>
        <topology evidence="2">Multi-pass membrane protein</topology>
    </subcellularLocation>
</comment>
<evidence type="ECO:0000256" key="11">
    <source>
        <dbReference type="ARBA" id="ARBA00022989"/>
    </source>
</evidence>
<dbReference type="CDD" id="cd17546">
    <property type="entry name" value="REC_hyHK_CKI1_RcsC-like"/>
    <property type="match status" value="2"/>
</dbReference>
<dbReference type="InterPro" id="IPR004358">
    <property type="entry name" value="Sig_transdc_His_kin-like_C"/>
</dbReference>
<keyword evidence="7" id="KW-0812">Transmembrane</keyword>
<keyword evidence="8" id="KW-0547">Nucleotide-binding</keyword>